<dbReference type="RefSeq" id="WP_062663832.1">
    <property type="nucleotide sequence ID" value="NZ_FIZX01000002.1"/>
</dbReference>
<sequence length="483" mass="53451">MSQHYPKIEQESQLQQATLTVTNTQHLEAGLSATHVFTNEGGSIGSSGADEWNLIDREGRVFPHHAEIVEIDGELCLLDVRGASYMNGATIPVGAGKSARLKDNDMVLIGPYQIRIHLSAAGSDGSANQHGLENVFLTEKDATQIGAERDDSDVENPDDAVIDDPLAALEAATPQISSGDDPLSEHQEMSAEQLKESYLLAKDTEWHGAEKTVHADSEYEMSSAITLKRTLPYEDALMDDKTLERLEQEVGRDYANADKPENAYGENGFSGYASGEYGSEASAEDGNHLVTGPIFRGLGVQAGNSSNMAEMQALSEEMGASLQSAIRGLLALHQQVEESRFGMMNKNLQPIEDNPLRLGLPYEETVETMFDRDRSMVHLSAPSAISESLTNIQHHNEAVQSATVEALGQILRAFSPEVLMRRFSAYRRPGEVSPESADAWAWNMYKNYYKELTSDRQRGFEKLFWEIFDQAYDRKIREKQLEV</sequence>
<dbReference type="CDD" id="cd00060">
    <property type="entry name" value="FHA"/>
    <property type="match status" value="1"/>
</dbReference>
<dbReference type="Pfam" id="PF20232">
    <property type="entry name" value="T6SS_FHA_C"/>
    <property type="match status" value="1"/>
</dbReference>
<dbReference type="OrthoDB" id="273564at2"/>
<dbReference type="InterPro" id="IPR017735">
    <property type="entry name" value="T6SS_FHA"/>
</dbReference>
<dbReference type="STRING" id="1796497.GCE9029_02766"/>
<dbReference type="Proteomes" id="UP000071641">
    <property type="component" value="Unassembled WGS sequence"/>
</dbReference>
<dbReference type="SUPFAM" id="SSF49879">
    <property type="entry name" value="SMAD/FHA domain"/>
    <property type="match status" value="1"/>
</dbReference>
<evidence type="ECO:0000313" key="2">
    <source>
        <dbReference type="EMBL" id="CZF81699.1"/>
    </source>
</evidence>
<evidence type="ECO:0000313" key="3">
    <source>
        <dbReference type="Proteomes" id="UP000071641"/>
    </source>
</evidence>
<dbReference type="AlphaFoldDB" id="A0A128F4L0"/>
<gene>
    <name evidence="2" type="ORF">GCE9029_02766</name>
</gene>
<organism evidence="2 3">
    <name type="scientific">Grimontia celer</name>
    <dbReference type="NCBI Taxonomy" id="1796497"/>
    <lineage>
        <taxon>Bacteria</taxon>
        <taxon>Pseudomonadati</taxon>
        <taxon>Pseudomonadota</taxon>
        <taxon>Gammaproteobacteria</taxon>
        <taxon>Vibrionales</taxon>
        <taxon>Vibrionaceae</taxon>
        <taxon>Grimontia</taxon>
    </lineage>
</organism>
<keyword evidence="3" id="KW-1185">Reference proteome</keyword>
<dbReference type="NCBIfam" id="TIGR03354">
    <property type="entry name" value="VI_FHA"/>
    <property type="match status" value="1"/>
</dbReference>
<dbReference type="EMBL" id="FIZX01000002">
    <property type="protein sequence ID" value="CZF81699.1"/>
    <property type="molecule type" value="Genomic_DNA"/>
</dbReference>
<dbReference type="InterPro" id="IPR008984">
    <property type="entry name" value="SMAD_FHA_dom_sf"/>
</dbReference>
<dbReference type="Gene3D" id="2.60.200.20">
    <property type="match status" value="1"/>
</dbReference>
<reference evidence="3" key="1">
    <citation type="submission" date="2016-02" db="EMBL/GenBank/DDBJ databases">
        <authorList>
            <person name="Rodrigo-Torres Lidia"/>
            <person name="Arahal R.David."/>
        </authorList>
    </citation>
    <scope>NUCLEOTIDE SEQUENCE [LARGE SCALE GENOMIC DNA]</scope>
    <source>
        <strain evidence="3">CECT 9029</strain>
    </source>
</reference>
<proteinExistence type="predicted"/>
<evidence type="ECO:0000259" key="1">
    <source>
        <dbReference type="Pfam" id="PF20232"/>
    </source>
</evidence>
<accession>A0A128F4L0</accession>
<name>A0A128F4L0_9GAMM</name>
<protein>
    <recommendedName>
        <fullName evidence="1">Type VI secretion system FHA domain-containing protein</fullName>
    </recommendedName>
</protein>
<dbReference type="InterPro" id="IPR046883">
    <property type="entry name" value="T6SS_FHA_C"/>
</dbReference>
<feature type="domain" description="Type VI secretion system FHA" evidence="1">
    <location>
        <begin position="296"/>
        <end position="474"/>
    </location>
</feature>